<keyword evidence="3" id="KW-0645">Protease</keyword>
<keyword evidence="5" id="KW-0378">Hydrolase</keyword>
<organism evidence="19 20">
    <name type="scientific">Candidatus Cryptobacteroides avicola</name>
    <dbReference type="NCBI Taxonomy" id="2840757"/>
    <lineage>
        <taxon>Bacteria</taxon>
        <taxon>Pseudomonadati</taxon>
        <taxon>Bacteroidota</taxon>
        <taxon>Bacteroidia</taxon>
        <taxon>Bacteroidales</taxon>
        <taxon>Candidatus Cryptobacteroides</taxon>
    </lineage>
</organism>
<evidence type="ECO:0000256" key="4">
    <source>
        <dbReference type="ARBA" id="ARBA00022723"/>
    </source>
</evidence>
<dbReference type="PIRSF" id="PIRSF016599">
    <property type="entry name" value="Xaa-His_dipept"/>
    <property type="match status" value="1"/>
</dbReference>
<protein>
    <recommendedName>
        <fullName evidence="13">Cytosol non-specific dipeptidase</fullName>
        <ecNumber evidence="10">3.4.13.18</ecNumber>
    </recommendedName>
    <alternativeName>
        <fullName evidence="16">Aminoacyl-histidine dipeptidase</fullName>
    </alternativeName>
    <alternativeName>
        <fullName evidence="15">Beta-alanyl-histidine dipeptidase</fullName>
    </alternativeName>
    <alternativeName>
        <fullName evidence="14">Carnosinase</fullName>
    </alternativeName>
    <alternativeName>
        <fullName evidence="11">Peptidase D</fullName>
    </alternativeName>
    <alternativeName>
        <fullName evidence="17">Xaa-His dipeptidase</fullName>
    </alternativeName>
</protein>
<evidence type="ECO:0000313" key="19">
    <source>
        <dbReference type="EMBL" id="MBO8484532.1"/>
    </source>
</evidence>
<gene>
    <name evidence="19" type="ORF">IAB75_10555</name>
</gene>
<dbReference type="PANTHER" id="PTHR43501:SF1">
    <property type="entry name" value="CYTOSOL NON-SPECIFIC DIPEPTIDASE"/>
    <property type="match status" value="1"/>
</dbReference>
<dbReference type="AlphaFoldDB" id="A0A940DTM2"/>
<dbReference type="GO" id="GO:0005829">
    <property type="term" value="C:cytosol"/>
    <property type="evidence" value="ECO:0007669"/>
    <property type="project" value="TreeGrafter"/>
</dbReference>
<dbReference type="EC" id="3.4.13.18" evidence="10"/>
<keyword evidence="4" id="KW-0479">Metal-binding</keyword>
<comment type="catalytic activity">
    <reaction evidence="9">
        <text>Hydrolysis of dipeptides, preferentially hydrophobic dipeptides including prolyl amino acids.</text>
        <dbReference type="EC" id="3.4.13.18"/>
    </reaction>
</comment>
<dbReference type="CDD" id="cd03890">
    <property type="entry name" value="M20_pepD"/>
    <property type="match status" value="1"/>
</dbReference>
<comment type="similarity">
    <text evidence="12">Belongs to the peptidase M20C family.</text>
</comment>
<sequence length="479" mass="51827">MKSDRVLEIFKEITRVPRESGHEEQIIAYLQRFATSHSLQCRTDKAGNVLIIKEAAPGKEDVPVLVLQSHSDMVCEKNSGVEHDFAKDPIKYVIEDGWMIAKDTTLGADCGIGMAAALAAVEDQAPTGRIESLFTVSEETGLDGANALEPGFISGKILINLDSEDEGELFVGCAGGIDTVADFNWKTKKLSHGTSLLKIKIYNGLGGHSGDDINKGRCNAVQQLSRFLYSEIRYGFDLCSIDGGNKRNAIAREAEAVISVPDPAATSARFEAFGRTLQQEFAVSEPGLSFESSAVSMEIQEAIEDSVAEALVKSMFAAPHGVLAMSMDIPDLVETSTNLASVKMTGQGKIRVGTNQRSSVTSEYLAAAAKVEACFSLAGARVTHDAEYPGWKPNMDSAVLEVCRESYRKLFATEPVVRAIHAGLECGLFLDKYPDLDMISFGPTLRGVHAPGERLDLKSLDKFVELLDDVIKTYSGQTE</sequence>
<dbReference type="InterPro" id="IPR011650">
    <property type="entry name" value="Peptidase_M20_dimer"/>
</dbReference>
<evidence type="ECO:0000256" key="2">
    <source>
        <dbReference type="ARBA" id="ARBA00001947"/>
    </source>
</evidence>
<dbReference type="FunFam" id="3.40.630.10:FF:000018">
    <property type="entry name" value="Aminoacyl-histidine dipeptidase PepD"/>
    <property type="match status" value="1"/>
</dbReference>
<evidence type="ECO:0000313" key="20">
    <source>
        <dbReference type="Proteomes" id="UP000725002"/>
    </source>
</evidence>
<dbReference type="EMBL" id="JADILV010000077">
    <property type="protein sequence ID" value="MBO8484532.1"/>
    <property type="molecule type" value="Genomic_DNA"/>
</dbReference>
<evidence type="ECO:0000259" key="18">
    <source>
        <dbReference type="Pfam" id="PF07687"/>
    </source>
</evidence>
<comment type="cofactor">
    <cofactor evidence="2">
        <name>Zn(2+)</name>
        <dbReference type="ChEBI" id="CHEBI:29105"/>
    </cofactor>
</comment>
<evidence type="ECO:0000256" key="17">
    <source>
        <dbReference type="ARBA" id="ARBA00078074"/>
    </source>
</evidence>
<accession>A0A940DTM2</accession>
<comment type="cofactor">
    <cofactor evidence="1">
        <name>Co(2+)</name>
        <dbReference type="ChEBI" id="CHEBI:48828"/>
    </cofactor>
</comment>
<dbReference type="PRINTS" id="PR00934">
    <property type="entry name" value="XHISDIPTASE"/>
</dbReference>
<dbReference type="Pfam" id="PF01546">
    <property type="entry name" value="Peptidase_M20"/>
    <property type="match status" value="1"/>
</dbReference>
<dbReference type="Gene3D" id="3.40.630.10">
    <property type="entry name" value="Zn peptidases"/>
    <property type="match status" value="2"/>
</dbReference>
<keyword evidence="6" id="KW-0862">Zinc</keyword>
<evidence type="ECO:0000256" key="11">
    <source>
        <dbReference type="ARBA" id="ARBA00044252"/>
    </source>
</evidence>
<evidence type="ECO:0000256" key="1">
    <source>
        <dbReference type="ARBA" id="ARBA00001941"/>
    </source>
</evidence>
<evidence type="ECO:0000256" key="16">
    <source>
        <dbReference type="ARBA" id="ARBA00077688"/>
    </source>
</evidence>
<evidence type="ECO:0000256" key="8">
    <source>
        <dbReference type="ARBA" id="ARBA00023285"/>
    </source>
</evidence>
<evidence type="ECO:0000256" key="14">
    <source>
        <dbReference type="ARBA" id="ARBA00075285"/>
    </source>
</evidence>
<dbReference type="PANTHER" id="PTHR43501">
    <property type="entry name" value="CYTOSOL NON-SPECIFIC DIPEPTIDASE"/>
    <property type="match status" value="1"/>
</dbReference>
<reference evidence="19" key="2">
    <citation type="journal article" date="2021" name="PeerJ">
        <title>Extensive microbial diversity within the chicken gut microbiome revealed by metagenomics and culture.</title>
        <authorList>
            <person name="Gilroy R."/>
            <person name="Ravi A."/>
            <person name="Getino M."/>
            <person name="Pursley I."/>
            <person name="Horton D.L."/>
            <person name="Alikhan N.F."/>
            <person name="Baker D."/>
            <person name="Gharbi K."/>
            <person name="Hall N."/>
            <person name="Watson M."/>
            <person name="Adriaenssens E.M."/>
            <person name="Foster-Nyarko E."/>
            <person name="Jarju S."/>
            <person name="Secka A."/>
            <person name="Antonio M."/>
            <person name="Oren A."/>
            <person name="Chaudhuri R.R."/>
            <person name="La Ragione R."/>
            <person name="Hildebrand F."/>
            <person name="Pallen M.J."/>
        </authorList>
    </citation>
    <scope>NUCLEOTIDE SEQUENCE</scope>
    <source>
        <strain evidence="19">G3-8215</strain>
    </source>
</reference>
<dbReference type="InterPro" id="IPR001160">
    <property type="entry name" value="Peptidase_M20C"/>
</dbReference>
<evidence type="ECO:0000256" key="13">
    <source>
        <dbReference type="ARBA" id="ARBA00071271"/>
    </source>
</evidence>
<dbReference type="FunFam" id="3.40.630.10:FF:000015">
    <property type="entry name" value="Aminoacyl-histidine dipeptidase PepD"/>
    <property type="match status" value="1"/>
</dbReference>
<evidence type="ECO:0000256" key="7">
    <source>
        <dbReference type="ARBA" id="ARBA00023049"/>
    </source>
</evidence>
<name>A0A940DTM2_9BACT</name>
<dbReference type="GO" id="GO:0046872">
    <property type="term" value="F:metal ion binding"/>
    <property type="evidence" value="ECO:0007669"/>
    <property type="project" value="UniProtKB-KW"/>
</dbReference>
<reference evidence="19" key="1">
    <citation type="submission" date="2020-10" db="EMBL/GenBank/DDBJ databases">
        <authorList>
            <person name="Gilroy R."/>
        </authorList>
    </citation>
    <scope>NUCLEOTIDE SEQUENCE</scope>
    <source>
        <strain evidence="19">G3-8215</strain>
    </source>
</reference>
<evidence type="ECO:0000256" key="15">
    <source>
        <dbReference type="ARBA" id="ARBA00076004"/>
    </source>
</evidence>
<dbReference type="InterPro" id="IPR002933">
    <property type="entry name" value="Peptidase_M20"/>
</dbReference>
<evidence type="ECO:0000256" key="5">
    <source>
        <dbReference type="ARBA" id="ARBA00022801"/>
    </source>
</evidence>
<comment type="caution">
    <text evidence="19">The sequence shown here is derived from an EMBL/GenBank/DDBJ whole genome shotgun (WGS) entry which is preliminary data.</text>
</comment>
<keyword evidence="8" id="KW-0170">Cobalt</keyword>
<feature type="domain" description="Peptidase M20 dimerisation" evidence="18">
    <location>
        <begin position="203"/>
        <end position="263"/>
    </location>
</feature>
<evidence type="ECO:0000256" key="9">
    <source>
        <dbReference type="ARBA" id="ARBA00036421"/>
    </source>
</evidence>
<dbReference type="NCBIfam" id="TIGR01893">
    <property type="entry name" value="aa-his-dipept"/>
    <property type="match status" value="1"/>
</dbReference>
<dbReference type="Proteomes" id="UP000725002">
    <property type="component" value="Unassembled WGS sequence"/>
</dbReference>
<dbReference type="GO" id="GO:0070573">
    <property type="term" value="F:metallodipeptidase activity"/>
    <property type="evidence" value="ECO:0007669"/>
    <property type="project" value="TreeGrafter"/>
</dbReference>
<dbReference type="Pfam" id="PF07687">
    <property type="entry name" value="M20_dimer"/>
    <property type="match status" value="1"/>
</dbReference>
<evidence type="ECO:0000256" key="10">
    <source>
        <dbReference type="ARBA" id="ARBA00038976"/>
    </source>
</evidence>
<evidence type="ECO:0000256" key="6">
    <source>
        <dbReference type="ARBA" id="ARBA00022833"/>
    </source>
</evidence>
<keyword evidence="7" id="KW-0482">Metalloprotease</keyword>
<evidence type="ECO:0000256" key="3">
    <source>
        <dbReference type="ARBA" id="ARBA00022670"/>
    </source>
</evidence>
<evidence type="ECO:0000256" key="12">
    <source>
        <dbReference type="ARBA" id="ARBA00061423"/>
    </source>
</evidence>
<dbReference type="GO" id="GO:0006508">
    <property type="term" value="P:proteolysis"/>
    <property type="evidence" value="ECO:0007669"/>
    <property type="project" value="UniProtKB-KW"/>
</dbReference>
<proteinExistence type="inferred from homology"/>
<dbReference type="SUPFAM" id="SSF53187">
    <property type="entry name" value="Zn-dependent exopeptidases"/>
    <property type="match status" value="1"/>
</dbReference>